<feature type="transmembrane region" description="Helical" evidence="12">
    <location>
        <begin position="6"/>
        <end position="26"/>
    </location>
</feature>
<keyword evidence="8 11" id="KW-0503">Monooxygenase</keyword>
<dbReference type="InterPro" id="IPR036396">
    <property type="entry name" value="Cyt_P450_sf"/>
</dbReference>
<dbReference type="InterPro" id="IPR001128">
    <property type="entry name" value="Cyt_P450"/>
</dbReference>
<sequence>MDQVEISLHGYATLIVLSATLLLLVIRGRRRRPSSPPGPLALPIIGHLHLLGPRLHQTFHDLSLRHGPILHLRLGSVPCAVVSSADLARESLKTHDLVFSSRQNSTAIDIITYGYGSSFAFSPNGPYWRYIKKLCTTELLGPRNLRHFQLVRTSEVKNFLEILMQKGKSGETVNLTEELLKLTSNVISVMMLGIRSSETEGEAAEGARTVFREVTQIFGEFNVSDIVWFCRRFDLQGIKKRALDIHRRYDAFLEKIISDREELRRSRGGGVEEANDFLDLFLDIMESGKPEVEFTRKHLKALILDFFTAGTDTTSIATEWAIAELINNPRILKKAQQEIDEVVGSDRLVEESDAPNLPYLMAIIKETFRLHPPIPMITRISSSDCTINGYKVSAKTLLFVNNWSMGRNPEYWKTPLEFLPERFLEEENASVDVKGQHFELLPFGSGRRGCPGMMLALQELVLVIGTMIQCFDWKLPDGVGCRRVDMTERPGLAAPRANELICCVVPRVDPVVVFGH</sequence>
<keyword evidence="5 10" id="KW-0479">Metal-binding</keyword>
<dbReference type="PhylomeDB" id="A0A022PVT7"/>
<evidence type="ECO:0000256" key="8">
    <source>
        <dbReference type="ARBA" id="ARBA00023033"/>
    </source>
</evidence>
<keyword evidence="6 11" id="KW-0560">Oxidoreductase</keyword>
<dbReference type="EMBL" id="KI632313">
    <property type="protein sequence ID" value="EYU18918.1"/>
    <property type="molecule type" value="Genomic_DNA"/>
</dbReference>
<evidence type="ECO:0000313" key="14">
    <source>
        <dbReference type="Proteomes" id="UP000030748"/>
    </source>
</evidence>
<evidence type="ECO:0000256" key="4">
    <source>
        <dbReference type="ARBA" id="ARBA00022617"/>
    </source>
</evidence>
<keyword evidence="4 10" id="KW-0349">Heme</keyword>
<evidence type="ECO:0000256" key="12">
    <source>
        <dbReference type="SAM" id="Phobius"/>
    </source>
</evidence>
<comment type="similarity">
    <text evidence="3 11">Belongs to the cytochrome P450 family.</text>
</comment>
<evidence type="ECO:0000256" key="2">
    <source>
        <dbReference type="ARBA" id="ARBA00004167"/>
    </source>
</evidence>
<dbReference type="GO" id="GO:0016020">
    <property type="term" value="C:membrane"/>
    <property type="evidence" value="ECO:0000318"/>
    <property type="project" value="GO_Central"/>
</dbReference>
<dbReference type="FunFam" id="1.10.630.10:FF:000019">
    <property type="entry name" value="Cytochrome P450 family protein"/>
    <property type="match status" value="1"/>
</dbReference>
<keyword evidence="7 10" id="KW-0408">Iron</keyword>
<dbReference type="eggNOG" id="KOG0156">
    <property type="taxonomic scope" value="Eukaryota"/>
</dbReference>
<reference evidence="13 14" key="1">
    <citation type="journal article" date="2013" name="Proc. Natl. Acad. Sci. U.S.A.">
        <title>Fine-scale variation in meiotic recombination in Mimulus inferred from population shotgun sequencing.</title>
        <authorList>
            <person name="Hellsten U."/>
            <person name="Wright K.M."/>
            <person name="Jenkins J."/>
            <person name="Shu S."/>
            <person name="Yuan Y."/>
            <person name="Wessler S.R."/>
            <person name="Schmutz J."/>
            <person name="Willis J.H."/>
            <person name="Rokhsar D.S."/>
        </authorList>
    </citation>
    <scope>NUCLEOTIDE SEQUENCE [LARGE SCALE GENOMIC DNA]</scope>
    <source>
        <strain evidence="14">cv. DUN x IM62</strain>
    </source>
</reference>
<dbReference type="GO" id="GO:0016709">
    <property type="term" value="F:oxidoreductase activity, acting on paired donors, with incorporation or reduction of molecular oxygen, NAD(P)H as one donor, and incorporation of one atom of oxygen"/>
    <property type="evidence" value="ECO:0000318"/>
    <property type="project" value="GO_Central"/>
</dbReference>
<evidence type="ECO:0000256" key="3">
    <source>
        <dbReference type="ARBA" id="ARBA00010617"/>
    </source>
</evidence>
<evidence type="ECO:0000256" key="10">
    <source>
        <dbReference type="PIRSR" id="PIRSR602401-1"/>
    </source>
</evidence>
<dbReference type="InterPro" id="IPR017972">
    <property type="entry name" value="Cyt_P450_CS"/>
</dbReference>
<dbReference type="STRING" id="4155.A0A022PVT7"/>
<dbReference type="OMA" id="DTFHVIY"/>
<dbReference type="GO" id="GO:0005506">
    <property type="term" value="F:iron ion binding"/>
    <property type="evidence" value="ECO:0007669"/>
    <property type="project" value="InterPro"/>
</dbReference>
<comment type="cofactor">
    <cofactor evidence="1 10">
        <name>heme</name>
        <dbReference type="ChEBI" id="CHEBI:30413"/>
    </cofactor>
</comment>
<evidence type="ECO:0000313" key="13">
    <source>
        <dbReference type="EMBL" id="EYU18918.1"/>
    </source>
</evidence>
<evidence type="ECO:0000256" key="11">
    <source>
        <dbReference type="RuleBase" id="RU000461"/>
    </source>
</evidence>
<proteinExistence type="inferred from homology"/>
<dbReference type="AlphaFoldDB" id="A0A022PVT7"/>
<dbReference type="Gene3D" id="1.10.630.10">
    <property type="entry name" value="Cytochrome P450"/>
    <property type="match status" value="1"/>
</dbReference>
<dbReference type="PANTHER" id="PTHR47943:SF8">
    <property type="entry name" value="CYTOCHROME P450"/>
    <property type="match status" value="1"/>
</dbReference>
<dbReference type="GO" id="GO:0020037">
    <property type="term" value="F:heme binding"/>
    <property type="evidence" value="ECO:0007669"/>
    <property type="project" value="InterPro"/>
</dbReference>
<keyword evidence="9 12" id="KW-0472">Membrane</keyword>
<evidence type="ECO:0000256" key="6">
    <source>
        <dbReference type="ARBA" id="ARBA00023002"/>
    </source>
</evidence>
<dbReference type="PANTHER" id="PTHR47943">
    <property type="entry name" value="CYTOCHROME P450 93A3-LIKE"/>
    <property type="match status" value="1"/>
</dbReference>
<dbReference type="OrthoDB" id="1103324at2759"/>
<dbReference type="PRINTS" id="PR00463">
    <property type="entry name" value="EP450I"/>
</dbReference>
<name>A0A022PVT7_ERYGU</name>
<dbReference type="PRINTS" id="PR00385">
    <property type="entry name" value="P450"/>
</dbReference>
<dbReference type="SUPFAM" id="SSF48264">
    <property type="entry name" value="Cytochrome P450"/>
    <property type="match status" value="1"/>
</dbReference>
<dbReference type="InterPro" id="IPR002401">
    <property type="entry name" value="Cyt_P450_E_grp-I"/>
</dbReference>
<organism evidence="13 14">
    <name type="scientific">Erythranthe guttata</name>
    <name type="common">Yellow monkey flower</name>
    <name type="synonym">Mimulus guttatus</name>
    <dbReference type="NCBI Taxonomy" id="4155"/>
    <lineage>
        <taxon>Eukaryota</taxon>
        <taxon>Viridiplantae</taxon>
        <taxon>Streptophyta</taxon>
        <taxon>Embryophyta</taxon>
        <taxon>Tracheophyta</taxon>
        <taxon>Spermatophyta</taxon>
        <taxon>Magnoliopsida</taxon>
        <taxon>eudicotyledons</taxon>
        <taxon>Gunneridae</taxon>
        <taxon>Pentapetalae</taxon>
        <taxon>asterids</taxon>
        <taxon>lamiids</taxon>
        <taxon>Lamiales</taxon>
        <taxon>Phrymaceae</taxon>
        <taxon>Erythranthe</taxon>
    </lineage>
</organism>
<feature type="binding site" description="axial binding residue" evidence="10">
    <location>
        <position position="450"/>
    </location>
    <ligand>
        <name>heme</name>
        <dbReference type="ChEBI" id="CHEBI:30413"/>
    </ligand>
    <ligandPart>
        <name>Fe</name>
        <dbReference type="ChEBI" id="CHEBI:18248"/>
    </ligandPart>
</feature>
<gene>
    <name evidence="13" type="ORF">MIMGU_mgv1a004666mg</name>
</gene>
<keyword evidence="14" id="KW-1185">Reference proteome</keyword>
<evidence type="ECO:0000256" key="1">
    <source>
        <dbReference type="ARBA" id="ARBA00001971"/>
    </source>
</evidence>
<dbReference type="Pfam" id="PF00067">
    <property type="entry name" value="p450"/>
    <property type="match status" value="1"/>
</dbReference>
<dbReference type="Proteomes" id="UP000030748">
    <property type="component" value="Unassembled WGS sequence"/>
</dbReference>
<evidence type="ECO:0000256" key="7">
    <source>
        <dbReference type="ARBA" id="ARBA00023004"/>
    </source>
</evidence>
<evidence type="ECO:0000256" key="5">
    <source>
        <dbReference type="ARBA" id="ARBA00022723"/>
    </source>
</evidence>
<dbReference type="KEGG" id="egt:105949083"/>
<protein>
    <recommendedName>
        <fullName evidence="15">Flavone synthase II</fullName>
    </recommendedName>
</protein>
<dbReference type="PROSITE" id="PS00086">
    <property type="entry name" value="CYTOCHROME_P450"/>
    <property type="match status" value="1"/>
</dbReference>
<keyword evidence="12" id="KW-0812">Transmembrane</keyword>
<comment type="subcellular location">
    <subcellularLocation>
        <location evidence="2">Membrane</location>
        <topology evidence="2">Single-pass membrane protein</topology>
    </subcellularLocation>
</comment>
<evidence type="ECO:0000256" key="9">
    <source>
        <dbReference type="ARBA" id="ARBA00023136"/>
    </source>
</evidence>
<keyword evidence="12" id="KW-1133">Transmembrane helix</keyword>
<accession>A0A022PVT7</accession>
<evidence type="ECO:0008006" key="15">
    <source>
        <dbReference type="Google" id="ProtNLM"/>
    </source>
</evidence>